<sequence>MANPSAFCGEYFKYFIVSLPSVVDLSGLPPLIVSFCLNIVLQSSIIYAYTTLMQQARIIIFSSLDTNHLQDSDKEDENSPILAPISFEEIDKKNQANKVLVTSSAIGGIFLPIFGQIIFNLFVILLFMPPMISAALGGSQSFAALIGVNYNYIIGPYVWIFAILSMIAHRVLHYSIPIMAGLKYVLLLTIYQFIDSCFKFYLNAGGFEIMAPTMFASINLKKREIILFLVAIISAIITIAFIQALWTAAVLRIVPQTCQDIPYSWHDQFGIVNDTDSPIRAKRHGVLSIIPMMKIIKSRYPEYNWIASFSAGTLFYMMSINFICNALVLANNITGVITFMQKLFNRKRLEDASRKVDIVSTDLYTMIGYFLVIAIIFLIAFFNSKAFIVVLAYGATSGNNIIGGIVLPIMFVRSHFSQARHLEIPLPLHPIGYILFAIAAIYLNVQLVYAIIKLAS</sequence>
<dbReference type="InParanoid" id="B3S3P2"/>
<dbReference type="RefSeq" id="XP_002114857.1">
    <property type="nucleotide sequence ID" value="XM_002114821.1"/>
</dbReference>
<dbReference type="PANTHER" id="PTHR16189:SF6">
    <property type="entry name" value="AMINO ACID TRANSPORTER TRANSMEMBRANE DOMAIN-CONTAINING PROTEIN"/>
    <property type="match status" value="1"/>
</dbReference>
<protein>
    <recommendedName>
        <fullName evidence="4">Amino acid transporter transmembrane domain-containing protein</fullName>
    </recommendedName>
</protein>
<organism evidence="2 3">
    <name type="scientific">Trichoplax adhaerens</name>
    <name type="common">Trichoplax reptans</name>
    <dbReference type="NCBI Taxonomy" id="10228"/>
    <lineage>
        <taxon>Eukaryota</taxon>
        <taxon>Metazoa</taxon>
        <taxon>Placozoa</taxon>
        <taxon>Uniplacotomia</taxon>
        <taxon>Trichoplacea</taxon>
        <taxon>Trichoplacidae</taxon>
        <taxon>Trichoplax</taxon>
    </lineage>
</organism>
<feature type="transmembrane region" description="Helical" evidence="1">
    <location>
        <begin position="361"/>
        <end position="382"/>
    </location>
</feature>
<feature type="transmembrane region" description="Helical" evidence="1">
    <location>
        <begin position="388"/>
        <end position="412"/>
    </location>
</feature>
<evidence type="ECO:0000313" key="3">
    <source>
        <dbReference type="Proteomes" id="UP000009022"/>
    </source>
</evidence>
<dbReference type="PhylomeDB" id="B3S3P2"/>
<feature type="transmembrane region" description="Helical" evidence="1">
    <location>
        <begin position="99"/>
        <end position="128"/>
    </location>
</feature>
<keyword evidence="3" id="KW-1185">Reference proteome</keyword>
<reference evidence="2 3" key="1">
    <citation type="journal article" date="2008" name="Nature">
        <title>The Trichoplax genome and the nature of placozoans.</title>
        <authorList>
            <person name="Srivastava M."/>
            <person name="Begovic E."/>
            <person name="Chapman J."/>
            <person name="Putnam N.H."/>
            <person name="Hellsten U."/>
            <person name="Kawashima T."/>
            <person name="Kuo A."/>
            <person name="Mitros T."/>
            <person name="Salamov A."/>
            <person name="Carpenter M.L."/>
            <person name="Signorovitch A.Y."/>
            <person name="Moreno M.A."/>
            <person name="Kamm K."/>
            <person name="Grimwood J."/>
            <person name="Schmutz J."/>
            <person name="Shapiro H."/>
            <person name="Grigoriev I.V."/>
            <person name="Buss L.W."/>
            <person name="Schierwater B."/>
            <person name="Dellaporta S.L."/>
            <person name="Rokhsar D.S."/>
        </authorList>
    </citation>
    <scope>NUCLEOTIDE SEQUENCE [LARGE SCALE GENOMIC DNA]</scope>
    <source>
        <strain evidence="2 3">Grell-BS-1999</strain>
    </source>
</reference>
<feature type="transmembrane region" description="Helical" evidence="1">
    <location>
        <begin position="314"/>
        <end position="340"/>
    </location>
</feature>
<dbReference type="CTD" id="6756070"/>
<evidence type="ECO:0000256" key="1">
    <source>
        <dbReference type="SAM" id="Phobius"/>
    </source>
</evidence>
<gene>
    <name evidence="2" type="ORF">TRIADDRAFT_58794</name>
</gene>
<feature type="transmembrane region" description="Helical" evidence="1">
    <location>
        <begin position="433"/>
        <end position="452"/>
    </location>
</feature>
<feature type="transmembrane region" description="Helical" evidence="1">
    <location>
        <begin position="171"/>
        <end position="194"/>
    </location>
</feature>
<keyword evidence="1" id="KW-0472">Membrane</keyword>
<feature type="transmembrane region" description="Helical" evidence="1">
    <location>
        <begin position="225"/>
        <end position="246"/>
    </location>
</feature>
<keyword evidence="1" id="KW-0812">Transmembrane</keyword>
<feature type="transmembrane region" description="Helical" evidence="1">
    <location>
        <begin position="28"/>
        <end position="49"/>
    </location>
</feature>
<proteinExistence type="predicted"/>
<evidence type="ECO:0000313" key="2">
    <source>
        <dbReference type="EMBL" id="EDV22313.1"/>
    </source>
</evidence>
<evidence type="ECO:0008006" key="4">
    <source>
        <dbReference type="Google" id="ProtNLM"/>
    </source>
</evidence>
<dbReference type="PANTHER" id="PTHR16189">
    <property type="entry name" value="TRANSMEMBRANE PROTEIN 104-RELATED"/>
    <property type="match status" value="1"/>
</dbReference>
<feature type="transmembrane region" description="Helical" evidence="1">
    <location>
        <begin position="200"/>
        <end position="218"/>
    </location>
</feature>
<dbReference type="AlphaFoldDB" id="B3S3P2"/>
<dbReference type="Proteomes" id="UP000009022">
    <property type="component" value="Unassembled WGS sequence"/>
</dbReference>
<name>B3S3P2_TRIAD</name>
<dbReference type="GeneID" id="6756070"/>
<dbReference type="HOGENOM" id="CLU_035280_0_0_1"/>
<accession>B3S3P2</accession>
<keyword evidence="1" id="KW-1133">Transmembrane helix</keyword>
<dbReference type="EMBL" id="DS985249">
    <property type="protein sequence ID" value="EDV22313.1"/>
    <property type="molecule type" value="Genomic_DNA"/>
</dbReference>
<dbReference type="eggNOG" id="ENOG502RZCA">
    <property type="taxonomic scope" value="Eukaryota"/>
</dbReference>
<feature type="transmembrane region" description="Helical" evidence="1">
    <location>
        <begin position="140"/>
        <end position="164"/>
    </location>
</feature>
<dbReference type="KEGG" id="tad:TRIADDRAFT_58794"/>